<dbReference type="AlphaFoldDB" id="A0A1I5RZE5"/>
<dbReference type="EMBL" id="FOXM01000004">
    <property type="protein sequence ID" value="SFP63853.1"/>
    <property type="molecule type" value="Genomic_DNA"/>
</dbReference>
<name>A0A1I5RZE5_9GAMM</name>
<evidence type="ECO:0000313" key="1">
    <source>
        <dbReference type="EMBL" id="SFP63853.1"/>
    </source>
</evidence>
<evidence type="ECO:0008006" key="3">
    <source>
        <dbReference type="Google" id="ProtNLM"/>
    </source>
</evidence>
<protein>
    <recommendedName>
        <fullName evidence="3">GTP-binding protein</fullName>
    </recommendedName>
</protein>
<reference evidence="2" key="1">
    <citation type="submission" date="2016-10" db="EMBL/GenBank/DDBJ databases">
        <authorList>
            <person name="Varghese N."/>
            <person name="Submissions S."/>
        </authorList>
    </citation>
    <scope>NUCLEOTIDE SEQUENCE [LARGE SCALE GENOMIC DNA]</scope>
    <source>
        <strain evidence="2">JCM 18195</strain>
    </source>
</reference>
<dbReference type="InterPro" id="IPR038444">
    <property type="entry name" value="DUF465_sf"/>
</dbReference>
<organism evidence="1 2">
    <name type="scientific">Geopseudomonas sagittaria</name>
    <dbReference type="NCBI Taxonomy" id="1135990"/>
    <lineage>
        <taxon>Bacteria</taxon>
        <taxon>Pseudomonadati</taxon>
        <taxon>Pseudomonadota</taxon>
        <taxon>Gammaproteobacteria</taxon>
        <taxon>Pseudomonadales</taxon>
        <taxon>Pseudomonadaceae</taxon>
        <taxon>Geopseudomonas</taxon>
    </lineage>
</organism>
<proteinExistence type="predicted"/>
<gene>
    <name evidence="1" type="ORF">SAMN05216229_104107</name>
</gene>
<dbReference type="InterPro" id="IPR007420">
    <property type="entry name" value="DUF465"/>
</dbReference>
<dbReference type="OrthoDB" id="1263265at2"/>
<accession>A0A1I5RZE5</accession>
<evidence type="ECO:0000313" key="2">
    <source>
        <dbReference type="Proteomes" id="UP000243084"/>
    </source>
</evidence>
<dbReference type="Proteomes" id="UP000243084">
    <property type="component" value="Unassembled WGS sequence"/>
</dbReference>
<dbReference type="Pfam" id="PF04325">
    <property type="entry name" value="DUF465"/>
    <property type="match status" value="1"/>
</dbReference>
<dbReference type="Gene3D" id="6.10.280.50">
    <property type="match status" value="1"/>
</dbReference>
<keyword evidence="2" id="KW-1185">Reference proteome</keyword>
<dbReference type="RefSeq" id="WP_092429481.1">
    <property type="nucleotide sequence ID" value="NZ_FOXM01000004.1"/>
</dbReference>
<sequence>MPHAHHPLRREFPEHLEQLRELLASDGPFAQQALRYETLDKRIYAAEDGREPLDDLALQTLKHERVLLKDQIAERLRQAGNGG</sequence>